<dbReference type="GO" id="GO:0016779">
    <property type="term" value="F:nucleotidyltransferase activity"/>
    <property type="evidence" value="ECO:0007669"/>
    <property type="project" value="UniProtKB-ARBA"/>
</dbReference>
<name>A0A7Z2ZSY2_9BURK</name>
<dbReference type="Proteomes" id="UP000502415">
    <property type="component" value="Chromosome"/>
</dbReference>
<keyword evidence="1" id="KW-0460">Magnesium</keyword>
<dbReference type="EMBL" id="CP051685">
    <property type="protein sequence ID" value="QJD99441.1"/>
    <property type="molecule type" value="Genomic_DNA"/>
</dbReference>
<dbReference type="CDD" id="cd04182">
    <property type="entry name" value="GT_2_like_f"/>
    <property type="match status" value="1"/>
</dbReference>
<protein>
    <submittedName>
        <fullName evidence="3">Nucleotidyltransferase family protein</fullName>
    </submittedName>
</protein>
<evidence type="ECO:0000313" key="3">
    <source>
        <dbReference type="EMBL" id="QJD99441.1"/>
    </source>
</evidence>
<proteinExistence type="predicted"/>
<dbReference type="KEGG" id="mfy:HH212_04895"/>
<keyword evidence="3" id="KW-0808">Transferase</keyword>
<dbReference type="InterPro" id="IPR025877">
    <property type="entry name" value="MobA-like_NTP_Trfase"/>
</dbReference>
<dbReference type="Gene3D" id="3.90.550.10">
    <property type="entry name" value="Spore Coat Polysaccharide Biosynthesis Protein SpsA, Chain A"/>
    <property type="match status" value="1"/>
</dbReference>
<organism evidence="3 4">
    <name type="scientific">Massilia forsythiae</name>
    <dbReference type="NCBI Taxonomy" id="2728020"/>
    <lineage>
        <taxon>Bacteria</taxon>
        <taxon>Pseudomonadati</taxon>
        <taxon>Pseudomonadota</taxon>
        <taxon>Betaproteobacteria</taxon>
        <taxon>Burkholderiales</taxon>
        <taxon>Oxalobacteraceae</taxon>
        <taxon>Telluria group</taxon>
        <taxon>Massilia</taxon>
    </lineage>
</organism>
<evidence type="ECO:0000256" key="1">
    <source>
        <dbReference type="ARBA" id="ARBA00022842"/>
    </source>
</evidence>
<reference evidence="3 4" key="1">
    <citation type="submission" date="2020-04" db="EMBL/GenBank/DDBJ databases">
        <title>Genome sequencing of novel species.</title>
        <authorList>
            <person name="Heo J."/>
            <person name="Kim S.-J."/>
            <person name="Kim J.-S."/>
            <person name="Hong S.-B."/>
            <person name="Kwon S.-W."/>
        </authorList>
    </citation>
    <scope>NUCLEOTIDE SEQUENCE [LARGE SCALE GENOMIC DNA]</scope>
    <source>
        <strain evidence="3 4">GN2-R2</strain>
    </source>
</reference>
<dbReference type="InterPro" id="IPR029044">
    <property type="entry name" value="Nucleotide-diphossugar_trans"/>
</dbReference>
<keyword evidence="4" id="KW-1185">Reference proteome</keyword>
<dbReference type="AlphaFoldDB" id="A0A7Z2ZSY2"/>
<dbReference type="PANTHER" id="PTHR43777:SF1">
    <property type="entry name" value="MOLYBDENUM COFACTOR CYTIDYLYLTRANSFERASE"/>
    <property type="match status" value="1"/>
</dbReference>
<dbReference type="RefSeq" id="WP_169434336.1">
    <property type="nucleotide sequence ID" value="NZ_CP051685.1"/>
</dbReference>
<dbReference type="Pfam" id="PF12804">
    <property type="entry name" value="NTP_transf_3"/>
    <property type="match status" value="1"/>
</dbReference>
<sequence length="228" mass="23480">MRACPVAILLAAGRGRRFDPDGRRNKLLQALPGGEPVVVASARKLLAAFPRVIAVTPPEDGGVGALLAALGCEVTVCADADSGMAASLVQALRHSLGPTADDPSSPRRRGPIRSLQYPAHDLIDGADTDSTIPSAWLIALGDMPHVASATLLALREALAAGAPIVAPVHDGRRGNPVGFSRIHLDALLALQGEQGARRLLQTCAVTEVAVNDPGILLDIDTPSDLAAS</sequence>
<gene>
    <name evidence="3" type="ORF">HH212_04895</name>
</gene>
<dbReference type="SUPFAM" id="SSF53448">
    <property type="entry name" value="Nucleotide-diphospho-sugar transferases"/>
    <property type="match status" value="1"/>
</dbReference>
<evidence type="ECO:0000259" key="2">
    <source>
        <dbReference type="Pfam" id="PF12804"/>
    </source>
</evidence>
<accession>A0A7Z2ZSY2</accession>
<evidence type="ECO:0000313" key="4">
    <source>
        <dbReference type="Proteomes" id="UP000502415"/>
    </source>
</evidence>
<dbReference type="PANTHER" id="PTHR43777">
    <property type="entry name" value="MOLYBDENUM COFACTOR CYTIDYLYLTRANSFERASE"/>
    <property type="match status" value="1"/>
</dbReference>
<feature type="domain" description="MobA-like NTP transferase" evidence="2">
    <location>
        <begin position="7"/>
        <end position="202"/>
    </location>
</feature>